<dbReference type="GO" id="GO:0020037">
    <property type="term" value="F:heme binding"/>
    <property type="evidence" value="ECO:0007669"/>
    <property type="project" value="InterPro"/>
</dbReference>
<dbReference type="GO" id="GO:0016705">
    <property type="term" value="F:oxidoreductase activity, acting on paired donors, with incorporation or reduction of molecular oxygen"/>
    <property type="evidence" value="ECO:0007669"/>
    <property type="project" value="InterPro"/>
</dbReference>
<dbReference type="PROSITE" id="PS00086">
    <property type="entry name" value="CYTOCHROME_P450"/>
    <property type="match status" value="1"/>
</dbReference>
<dbReference type="Proteomes" id="UP000215633">
    <property type="component" value="Unassembled WGS sequence"/>
</dbReference>
<sequence>MPAIDPISAVTHPDPYPYYRALARGRPLYRDAALGLWVASAPAVVRALLDEPAARVRPAQEPVPQALQGGAAGALFSRFVRMIDSPRHAALKPLLEAYLAEPGARPPAHWPPVPDGPAALDRFLFDAPVYAQARRLGLPEAEAEPCARDVTQFRAALRATARPAEIAAGHAAAARLRQRLLAHLERQPATCALAALRCRAAGAGVDDETLAANLAGLLFQSCEAGAGLIGNTLVALGRDPARAAAARADQHLCLQAAADCARLDPPVHNTRRYLARPLVLADIELPAGASVLLVLAAAAMADAGATAWTFGAGRHACPGRTPALQAAGQAVAYLLRAGLDVAALARAFRYLPLPNARIPQFGAPRSGYPGV</sequence>
<proteinExistence type="inferred from homology"/>
<dbReference type="CDD" id="cd11036">
    <property type="entry name" value="AknT-like"/>
    <property type="match status" value="1"/>
</dbReference>
<dbReference type="RefSeq" id="WP_094806055.1">
    <property type="nucleotide sequence ID" value="NZ_NEVT01000003.1"/>
</dbReference>
<dbReference type="AlphaFoldDB" id="A0A261W0F6"/>
<dbReference type="InterPro" id="IPR017972">
    <property type="entry name" value="Cyt_P450_CS"/>
</dbReference>
<dbReference type="EMBL" id="NEVT01000003">
    <property type="protein sequence ID" value="OZI79521.1"/>
    <property type="molecule type" value="Genomic_DNA"/>
</dbReference>
<dbReference type="InterPro" id="IPR036396">
    <property type="entry name" value="Cyt_P450_sf"/>
</dbReference>
<comment type="caution">
    <text evidence="2">The sequence shown here is derived from an EMBL/GenBank/DDBJ whole genome shotgun (WGS) entry which is preliminary data.</text>
</comment>
<dbReference type="PANTHER" id="PTHR46696:SF1">
    <property type="entry name" value="CYTOCHROME P450 YJIB-RELATED"/>
    <property type="match status" value="1"/>
</dbReference>
<dbReference type="PANTHER" id="PTHR46696">
    <property type="entry name" value="P450, PUTATIVE (EUROFUNG)-RELATED"/>
    <property type="match status" value="1"/>
</dbReference>
<organism evidence="2 3">
    <name type="scientific">Bordetella genomosp. 2</name>
    <dbReference type="NCBI Taxonomy" id="1983456"/>
    <lineage>
        <taxon>Bacteria</taxon>
        <taxon>Pseudomonadati</taxon>
        <taxon>Pseudomonadota</taxon>
        <taxon>Betaproteobacteria</taxon>
        <taxon>Burkholderiales</taxon>
        <taxon>Alcaligenaceae</taxon>
        <taxon>Bordetella</taxon>
    </lineage>
</organism>
<protein>
    <recommendedName>
        <fullName evidence="4">Cytochrome</fullName>
    </recommendedName>
</protein>
<accession>A0A261W0F6</accession>
<evidence type="ECO:0008006" key="4">
    <source>
        <dbReference type="Google" id="ProtNLM"/>
    </source>
</evidence>
<dbReference type="GO" id="GO:0004497">
    <property type="term" value="F:monooxygenase activity"/>
    <property type="evidence" value="ECO:0007669"/>
    <property type="project" value="InterPro"/>
</dbReference>
<dbReference type="Gene3D" id="1.10.630.10">
    <property type="entry name" value="Cytochrome P450"/>
    <property type="match status" value="1"/>
</dbReference>
<dbReference type="GO" id="GO:0005506">
    <property type="term" value="F:iron ion binding"/>
    <property type="evidence" value="ECO:0007669"/>
    <property type="project" value="InterPro"/>
</dbReference>
<evidence type="ECO:0000256" key="1">
    <source>
        <dbReference type="ARBA" id="ARBA00010617"/>
    </source>
</evidence>
<reference evidence="3" key="1">
    <citation type="submission" date="2017-05" db="EMBL/GenBank/DDBJ databases">
        <title>Complete and WGS of Bordetella genogroups.</title>
        <authorList>
            <person name="Spilker T."/>
            <person name="Lipuma J."/>
        </authorList>
    </citation>
    <scope>NUCLEOTIDE SEQUENCE [LARGE SCALE GENOMIC DNA]</scope>
    <source>
        <strain evidence="3">AU8256</strain>
    </source>
</reference>
<gene>
    <name evidence="2" type="ORF">CAL24_06220</name>
</gene>
<dbReference type="SUPFAM" id="SSF48264">
    <property type="entry name" value="Cytochrome P450"/>
    <property type="match status" value="1"/>
</dbReference>
<name>A0A261W0F6_9BORD</name>
<keyword evidence="3" id="KW-1185">Reference proteome</keyword>
<evidence type="ECO:0000313" key="3">
    <source>
        <dbReference type="Proteomes" id="UP000215633"/>
    </source>
</evidence>
<comment type="similarity">
    <text evidence="1">Belongs to the cytochrome P450 family.</text>
</comment>
<evidence type="ECO:0000313" key="2">
    <source>
        <dbReference type="EMBL" id="OZI79521.1"/>
    </source>
</evidence>